<evidence type="ECO:0000259" key="2">
    <source>
        <dbReference type="Pfam" id="PF06075"/>
    </source>
</evidence>
<dbReference type="EMBL" id="ASHM01008060">
    <property type="protein sequence ID" value="PNY15892.1"/>
    <property type="molecule type" value="Genomic_DNA"/>
</dbReference>
<name>A0A2K3PKT2_TRIPR</name>
<feature type="region of interest" description="Disordered" evidence="1">
    <location>
        <begin position="362"/>
        <end position="386"/>
    </location>
</feature>
<comment type="caution">
    <text evidence="4">The sequence shown here is derived from an EMBL/GenBank/DDBJ whole genome shotgun (WGS) entry which is preliminary data.</text>
</comment>
<feature type="domain" description="DUF6857" evidence="3">
    <location>
        <begin position="367"/>
        <end position="530"/>
    </location>
</feature>
<evidence type="ECO:0000313" key="4">
    <source>
        <dbReference type="EMBL" id="PNY15892.1"/>
    </source>
</evidence>
<dbReference type="STRING" id="57577.A0A2K3PKT2"/>
<dbReference type="InterPro" id="IPR010341">
    <property type="entry name" value="DUF936_pln"/>
</dbReference>
<dbReference type="Pfam" id="PF06075">
    <property type="entry name" value="DUF936"/>
    <property type="match status" value="1"/>
</dbReference>
<feature type="compositionally biased region" description="Polar residues" evidence="1">
    <location>
        <begin position="362"/>
        <end position="379"/>
    </location>
</feature>
<protein>
    <recommendedName>
        <fullName evidence="6">DUF936 family protein</fullName>
    </recommendedName>
</protein>
<sequence length="535" mass="59577">MASLIPGVLLKLLQTMNSNVKIRGEHRSVLLQVISIVPALSGSELWPNQGFFIKVSDSSHSTYVSLSKEDNELIMNNKLQLGQFFYVDKMEAGTPVPILVAVRPVPGRHPFEGNPKDLMQMLESSEHIVCPNNNEVNSSKSLDIIEAKENTSSRQKIVIKEEKVGVASRYMKGVLNQNSKVNVLDTIVESKGNDLENVVDGKKVGSTKGKQQEIKGQVVPMTSTRTRFEAISTKQDVAQSNIQETVMKPSKSTSNKWTSTKQENLNLNFLSNIQDKSNCTETISWTTLPAKLLRPGKGILRRKQLASQVVVEAQKEASEATKIVKCLSMFANICSSAASENPHVTMDKFFALQQLMDQPNGSSQLKAKSLQSHNIQSPTEKQKYGKKTGLAHAKSKNISKSQKSLIELSVTEKQEWAKENGIKQINEVKEVFLNETRSWFIKYLEKTLDSGFSRVFQEKGKESKVIAGRETAHANYIAVTLSHLKHANEWLETLRNSLNSESEGLVETIDRLKKKIYSSLLVHIDSAAVALENRA</sequence>
<evidence type="ECO:0000259" key="3">
    <source>
        <dbReference type="Pfam" id="PF21647"/>
    </source>
</evidence>
<dbReference type="PANTHER" id="PTHR31928:SF2">
    <property type="entry name" value="EXPRESSED PROTEIN"/>
    <property type="match status" value="1"/>
</dbReference>
<feature type="domain" description="DUF6857" evidence="3">
    <location>
        <begin position="274"/>
        <end position="358"/>
    </location>
</feature>
<proteinExistence type="predicted"/>
<reference evidence="4 5" key="2">
    <citation type="journal article" date="2017" name="Front. Plant Sci.">
        <title>Gene Classification and Mining of Molecular Markers Useful in Red Clover (Trifolium pratense) Breeding.</title>
        <authorList>
            <person name="Istvanek J."/>
            <person name="Dluhosova J."/>
            <person name="Dluhos P."/>
            <person name="Patkova L."/>
            <person name="Nedelnik J."/>
            <person name="Repkova J."/>
        </authorList>
    </citation>
    <scope>NUCLEOTIDE SEQUENCE [LARGE SCALE GENOMIC DNA]</scope>
    <source>
        <strain evidence="5">cv. Tatra</strain>
        <tissue evidence="4">Young leaves</tissue>
    </source>
</reference>
<reference evidence="4 5" key="1">
    <citation type="journal article" date="2014" name="Am. J. Bot.">
        <title>Genome assembly and annotation for red clover (Trifolium pratense; Fabaceae).</title>
        <authorList>
            <person name="Istvanek J."/>
            <person name="Jaros M."/>
            <person name="Krenek A."/>
            <person name="Repkova J."/>
        </authorList>
    </citation>
    <scope>NUCLEOTIDE SEQUENCE [LARGE SCALE GENOMIC DNA]</scope>
    <source>
        <strain evidence="5">cv. Tatra</strain>
        <tissue evidence="4">Young leaves</tissue>
    </source>
</reference>
<accession>A0A2K3PKT2</accession>
<dbReference type="AlphaFoldDB" id="A0A2K3PKT2"/>
<feature type="domain" description="DUF936" evidence="2">
    <location>
        <begin position="4"/>
        <end position="119"/>
    </location>
</feature>
<dbReference type="Pfam" id="PF21647">
    <property type="entry name" value="DUF6857"/>
    <property type="match status" value="2"/>
</dbReference>
<dbReference type="PANTHER" id="PTHR31928">
    <property type="entry name" value="EXPRESSED PROTEIN"/>
    <property type="match status" value="1"/>
</dbReference>
<evidence type="ECO:0000256" key="1">
    <source>
        <dbReference type="SAM" id="MobiDB-lite"/>
    </source>
</evidence>
<dbReference type="InterPro" id="IPR049172">
    <property type="entry name" value="DUF6857_pln"/>
</dbReference>
<evidence type="ECO:0000313" key="5">
    <source>
        <dbReference type="Proteomes" id="UP000236291"/>
    </source>
</evidence>
<dbReference type="Proteomes" id="UP000236291">
    <property type="component" value="Unassembled WGS sequence"/>
</dbReference>
<dbReference type="InterPro" id="IPR048297">
    <property type="entry name" value="DUF936_dom_pln"/>
</dbReference>
<organism evidence="4 5">
    <name type="scientific">Trifolium pratense</name>
    <name type="common">Red clover</name>
    <dbReference type="NCBI Taxonomy" id="57577"/>
    <lineage>
        <taxon>Eukaryota</taxon>
        <taxon>Viridiplantae</taxon>
        <taxon>Streptophyta</taxon>
        <taxon>Embryophyta</taxon>
        <taxon>Tracheophyta</taxon>
        <taxon>Spermatophyta</taxon>
        <taxon>Magnoliopsida</taxon>
        <taxon>eudicotyledons</taxon>
        <taxon>Gunneridae</taxon>
        <taxon>Pentapetalae</taxon>
        <taxon>rosids</taxon>
        <taxon>fabids</taxon>
        <taxon>Fabales</taxon>
        <taxon>Fabaceae</taxon>
        <taxon>Papilionoideae</taxon>
        <taxon>50 kb inversion clade</taxon>
        <taxon>NPAAA clade</taxon>
        <taxon>Hologalegina</taxon>
        <taxon>IRL clade</taxon>
        <taxon>Trifolieae</taxon>
        <taxon>Trifolium</taxon>
    </lineage>
</organism>
<gene>
    <name evidence="4" type="ORF">L195_g012599</name>
</gene>
<evidence type="ECO:0008006" key="6">
    <source>
        <dbReference type="Google" id="ProtNLM"/>
    </source>
</evidence>